<dbReference type="InterPro" id="IPR032710">
    <property type="entry name" value="NTF2-like_dom_sf"/>
</dbReference>
<keyword evidence="3" id="KW-1185">Reference proteome</keyword>
<dbReference type="OrthoDB" id="582586at2"/>
<dbReference type="NCBIfam" id="TIGR02246">
    <property type="entry name" value="SgcJ/EcaC family oxidoreductase"/>
    <property type="match status" value="1"/>
</dbReference>
<feature type="domain" description="SnoaL-like" evidence="1">
    <location>
        <begin position="31"/>
        <end position="149"/>
    </location>
</feature>
<dbReference type="AlphaFoldDB" id="A0A386ZEW4"/>
<accession>A0A386ZEW4</accession>
<evidence type="ECO:0000313" key="3">
    <source>
        <dbReference type="Proteomes" id="UP000267164"/>
    </source>
</evidence>
<dbReference type="KEGG" id="nyu:D7D52_21230"/>
<dbReference type="InterPro" id="IPR037401">
    <property type="entry name" value="SnoaL-like"/>
</dbReference>
<reference evidence="2 3" key="1">
    <citation type="submission" date="2018-09" db="EMBL/GenBank/DDBJ databases">
        <title>Nocardia yunnanensis sp. nov., an actinomycete isolated from a soil sample.</title>
        <authorList>
            <person name="Zhang J."/>
        </authorList>
    </citation>
    <scope>NUCLEOTIDE SEQUENCE [LARGE SCALE GENOMIC DNA]</scope>
    <source>
        <strain evidence="2 3">CFHS0054</strain>
    </source>
</reference>
<dbReference type="Pfam" id="PF13577">
    <property type="entry name" value="SnoaL_4"/>
    <property type="match status" value="1"/>
</dbReference>
<dbReference type="Gene3D" id="3.10.450.50">
    <property type="match status" value="1"/>
</dbReference>
<dbReference type="InterPro" id="IPR011944">
    <property type="entry name" value="Steroid_delta5-4_isomerase"/>
</dbReference>
<protein>
    <submittedName>
        <fullName evidence="2">SgcJ/EcaC family oxidoreductase</fullName>
    </submittedName>
</protein>
<sequence length="155" mass="16800">MNPARPAGRYSRAASAAVIRGGIMSDTAVQTDRDAVLAVLDSVYTAWLANDADAFVTHYDPDATSVQPGIFSHGREAVRTRLAASFQGPLRGSRVIDNPELVRFPTPDTAVVTSHAAIVMAGETEPPADRWVRSTWVIVRRDGRWLLTAFHTCPA</sequence>
<dbReference type="Proteomes" id="UP000267164">
    <property type="component" value="Chromosome"/>
</dbReference>
<organism evidence="2 3">
    <name type="scientific">Nocardia yunnanensis</name>
    <dbReference type="NCBI Taxonomy" id="2382165"/>
    <lineage>
        <taxon>Bacteria</taxon>
        <taxon>Bacillati</taxon>
        <taxon>Actinomycetota</taxon>
        <taxon>Actinomycetes</taxon>
        <taxon>Mycobacteriales</taxon>
        <taxon>Nocardiaceae</taxon>
        <taxon>Nocardia</taxon>
    </lineage>
</organism>
<evidence type="ECO:0000259" key="1">
    <source>
        <dbReference type="Pfam" id="PF13577"/>
    </source>
</evidence>
<proteinExistence type="predicted"/>
<gene>
    <name evidence="2" type="ORF">D7D52_21230</name>
</gene>
<dbReference type="EMBL" id="CP032568">
    <property type="protein sequence ID" value="AYF75947.1"/>
    <property type="molecule type" value="Genomic_DNA"/>
</dbReference>
<name>A0A386ZEW4_9NOCA</name>
<evidence type="ECO:0000313" key="2">
    <source>
        <dbReference type="EMBL" id="AYF75947.1"/>
    </source>
</evidence>
<dbReference type="SUPFAM" id="SSF54427">
    <property type="entry name" value="NTF2-like"/>
    <property type="match status" value="1"/>
</dbReference>